<evidence type="ECO:0000313" key="2">
    <source>
        <dbReference type="Proteomes" id="UP001386955"/>
    </source>
</evidence>
<dbReference type="AlphaFoldDB" id="A0AAN9T0X4"/>
<organism evidence="1 2">
    <name type="scientific">Psophocarpus tetragonolobus</name>
    <name type="common">Winged bean</name>
    <name type="synonym">Dolichos tetragonolobus</name>
    <dbReference type="NCBI Taxonomy" id="3891"/>
    <lineage>
        <taxon>Eukaryota</taxon>
        <taxon>Viridiplantae</taxon>
        <taxon>Streptophyta</taxon>
        <taxon>Embryophyta</taxon>
        <taxon>Tracheophyta</taxon>
        <taxon>Spermatophyta</taxon>
        <taxon>Magnoliopsida</taxon>
        <taxon>eudicotyledons</taxon>
        <taxon>Gunneridae</taxon>
        <taxon>Pentapetalae</taxon>
        <taxon>rosids</taxon>
        <taxon>fabids</taxon>
        <taxon>Fabales</taxon>
        <taxon>Fabaceae</taxon>
        <taxon>Papilionoideae</taxon>
        <taxon>50 kb inversion clade</taxon>
        <taxon>NPAAA clade</taxon>
        <taxon>indigoferoid/millettioid clade</taxon>
        <taxon>Phaseoleae</taxon>
        <taxon>Psophocarpus</taxon>
    </lineage>
</organism>
<reference evidence="1 2" key="1">
    <citation type="submission" date="2024-01" db="EMBL/GenBank/DDBJ databases">
        <title>The genomes of 5 underutilized Papilionoideae crops provide insights into root nodulation and disease resistanc.</title>
        <authorList>
            <person name="Jiang F."/>
        </authorList>
    </citation>
    <scope>NUCLEOTIDE SEQUENCE [LARGE SCALE GENOMIC DNA]</scope>
    <source>
        <strain evidence="1">DUOXIRENSHENG_FW03</strain>
        <tissue evidence="1">Leaves</tissue>
    </source>
</reference>
<comment type="caution">
    <text evidence="1">The sequence shown here is derived from an EMBL/GenBank/DDBJ whole genome shotgun (WGS) entry which is preliminary data.</text>
</comment>
<keyword evidence="2" id="KW-1185">Reference proteome</keyword>
<dbReference type="Proteomes" id="UP001386955">
    <property type="component" value="Unassembled WGS sequence"/>
</dbReference>
<accession>A0AAN9T0X4</accession>
<dbReference type="EMBL" id="JAYMYS010000001">
    <property type="protein sequence ID" value="KAK7411340.1"/>
    <property type="molecule type" value="Genomic_DNA"/>
</dbReference>
<proteinExistence type="predicted"/>
<name>A0AAN9T0X4_PSOTE</name>
<sequence>MSSSSIPTPKCLSPFSNSMLNIPSINYNHTMKMETLDKASQNGLIKIFTIELQIQHWYKVYVEPYKGCELFTLEEDYLVSPKFSWNFMFPFLLSSSKITCQLRVEEELNKLPLSHGLVQYLKPLIVDSVFESAQTSPKDFRFDFDVRVVKIDLADHEECENYRKHG</sequence>
<evidence type="ECO:0000313" key="1">
    <source>
        <dbReference type="EMBL" id="KAK7411340.1"/>
    </source>
</evidence>
<protein>
    <submittedName>
        <fullName evidence="1">Uncharacterized protein</fullName>
    </submittedName>
</protein>
<gene>
    <name evidence="1" type="ORF">VNO78_02773</name>
</gene>